<comment type="similarity">
    <text evidence="2 10">Belongs to the GSP M family.</text>
</comment>
<dbReference type="GO" id="GO:0015628">
    <property type="term" value="P:protein secretion by the type II secretion system"/>
    <property type="evidence" value="ECO:0007669"/>
    <property type="project" value="InterPro"/>
</dbReference>
<keyword evidence="8 11" id="KW-1133">Transmembrane helix</keyword>
<dbReference type="InterPro" id="IPR023229">
    <property type="entry name" value="T2SS_M_periplasmic_sf"/>
</dbReference>
<comment type="function">
    <text evidence="10">Inner membrane component of the type II secretion system required for the energy-dependent secretion of extracellular factors such as proteases and toxins from the periplasm.</text>
</comment>
<evidence type="ECO:0000256" key="3">
    <source>
        <dbReference type="ARBA" id="ARBA00022448"/>
    </source>
</evidence>
<keyword evidence="9 10" id="KW-0472">Membrane</keyword>
<evidence type="ECO:0000256" key="10">
    <source>
        <dbReference type="PIRNR" id="PIRNR006291"/>
    </source>
</evidence>
<dbReference type="PIRSF" id="PIRSF006291">
    <property type="entry name" value="GspM"/>
    <property type="match status" value="1"/>
</dbReference>
<evidence type="ECO:0000256" key="4">
    <source>
        <dbReference type="ARBA" id="ARBA00022475"/>
    </source>
</evidence>
<protein>
    <recommendedName>
        <fullName evidence="10">Type II secretion system protein M</fullName>
        <shortName evidence="10">T2SS protein M</shortName>
    </recommendedName>
    <alternativeName>
        <fullName evidence="10">General secretion pathway protein M</fullName>
    </alternativeName>
</protein>
<name>A0A9E4K3U5_9GAMM</name>
<evidence type="ECO:0000256" key="9">
    <source>
        <dbReference type="ARBA" id="ARBA00023136"/>
    </source>
</evidence>
<comment type="caution">
    <text evidence="12">The sequence shown here is derived from an EMBL/GenBank/DDBJ whole genome shotgun (WGS) entry which is preliminary data.</text>
</comment>
<evidence type="ECO:0000256" key="8">
    <source>
        <dbReference type="ARBA" id="ARBA00022989"/>
    </source>
</evidence>
<reference evidence="12" key="1">
    <citation type="journal article" date="2021" name="Proc. Natl. Acad. Sci. U.S.A.">
        <title>Global biogeography of chemosynthetic symbionts reveals both localized and globally distributed symbiont groups. .</title>
        <authorList>
            <person name="Osvatic J.T."/>
            <person name="Wilkins L.G.E."/>
            <person name="Leibrecht L."/>
            <person name="Leray M."/>
            <person name="Zauner S."/>
            <person name="Polzin J."/>
            <person name="Camacho Y."/>
            <person name="Gros O."/>
            <person name="van Gils J.A."/>
            <person name="Eisen J.A."/>
            <person name="Petersen J.M."/>
            <person name="Yuen B."/>
        </authorList>
    </citation>
    <scope>NUCLEOTIDE SEQUENCE</scope>
    <source>
        <strain evidence="12">MAGL173</strain>
    </source>
</reference>
<evidence type="ECO:0000256" key="2">
    <source>
        <dbReference type="ARBA" id="ARBA00010637"/>
    </source>
</evidence>
<evidence type="ECO:0000256" key="6">
    <source>
        <dbReference type="ARBA" id="ARBA00022692"/>
    </source>
</evidence>
<dbReference type="Proteomes" id="UP000886687">
    <property type="component" value="Unassembled WGS sequence"/>
</dbReference>
<dbReference type="InterPro" id="IPR007690">
    <property type="entry name" value="T2SS_GspM"/>
</dbReference>
<keyword evidence="3 10" id="KW-0813">Transport</keyword>
<organism evidence="12 13">
    <name type="scientific">Candidatus Thiodiazotropha lotti</name>
    <dbReference type="NCBI Taxonomy" id="2792787"/>
    <lineage>
        <taxon>Bacteria</taxon>
        <taxon>Pseudomonadati</taxon>
        <taxon>Pseudomonadota</taxon>
        <taxon>Gammaproteobacteria</taxon>
        <taxon>Chromatiales</taxon>
        <taxon>Sedimenticolaceae</taxon>
        <taxon>Candidatus Thiodiazotropha</taxon>
    </lineage>
</organism>
<keyword evidence="7 10" id="KW-0653">Protein transport</keyword>
<keyword evidence="4 10" id="KW-1003">Cell membrane</keyword>
<evidence type="ECO:0000313" key="13">
    <source>
        <dbReference type="Proteomes" id="UP000886687"/>
    </source>
</evidence>
<proteinExistence type="inferred from homology"/>
<dbReference type="GO" id="GO:0005886">
    <property type="term" value="C:plasma membrane"/>
    <property type="evidence" value="ECO:0007669"/>
    <property type="project" value="UniProtKB-SubCell"/>
</dbReference>
<dbReference type="SUPFAM" id="SSF103054">
    <property type="entry name" value="General secretion pathway protein M, EpsM"/>
    <property type="match status" value="1"/>
</dbReference>
<dbReference type="Gene3D" id="3.30.1360.100">
    <property type="entry name" value="General secretion pathway protein M, EpsM"/>
    <property type="match status" value="1"/>
</dbReference>
<dbReference type="GO" id="GO:0015627">
    <property type="term" value="C:type II protein secretion system complex"/>
    <property type="evidence" value="ECO:0007669"/>
    <property type="project" value="InterPro"/>
</dbReference>
<evidence type="ECO:0000256" key="7">
    <source>
        <dbReference type="ARBA" id="ARBA00022927"/>
    </source>
</evidence>
<evidence type="ECO:0000256" key="1">
    <source>
        <dbReference type="ARBA" id="ARBA00004377"/>
    </source>
</evidence>
<sequence>MKQWWLSKTPQEHLAMIIGGTAVLLLLIYLIVWRPFQQSLEQKALLVKSQESTLQWMKDNADLVRNMRNNQPGKGAASNEALLTLVDRTAKRVQLRQQIKRIKPQGDDAVQLWVEQASFDALIRWLGQMTQEHALNIESLNIDREDAPGLINARVVLQRGG</sequence>
<dbReference type="AlphaFoldDB" id="A0A9E4K3U5"/>
<evidence type="ECO:0000256" key="5">
    <source>
        <dbReference type="ARBA" id="ARBA00022519"/>
    </source>
</evidence>
<dbReference type="Pfam" id="PF04612">
    <property type="entry name" value="T2SSM"/>
    <property type="match status" value="1"/>
</dbReference>
<feature type="transmembrane region" description="Helical" evidence="11">
    <location>
        <begin position="14"/>
        <end position="33"/>
    </location>
</feature>
<accession>A0A9E4K3U5</accession>
<comment type="subcellular location">
    <subcellularLocation>
        <location evidence="1">Cell inner membrane</location>
        <topology evidence="1">Single-pass membrane protein</topology>
    </subcellularLocation>
</comment>
<keyword evidence="5 10" id="KW-0997">Cell inner membrane</keyword>
<evidence type="ECO:0000313" key="12">
    <source>
        <dbReference type="EMBL" id="MCG7938544.1"/>
    </source>
</evidence>
<evidence type="ECO:0000256" key="11">
    <source>
        <dbReference type="SAM" id="Phobius"/>
    </source>
</evidence>
<keyword evidence="6 11" id="KW-0812">Transmembrane</keyword>
<gene>
    <name evidence="12" type="ORF">JAZ04_06760</name>
</gene>
<dbReference type="EMBL" id="JAEPDI010000003">
    <property type="protein sequence ID" value="MCG7938544.1"/>
    <property type="molecule type" value="Genomic_DNA"/>
</dbReference>